<feature type="active site" description="Nucleophile" evidence="1">
    <location>
        <position position="67"/>
    </location>
</feature>
<dbReference type="Pfam" id="PF19890">
    <property type="entry name" value="DUF6363"/>
    <property type="match status" value="1"/>
</dbReference>
<evidence type="ECO:0000313" key="3">
    <source>
        <dbReference type="EMBL" id="MBU5627308.1"/>
    </source>
</evidence>
<reference evidence="3 4" key="1">
    <citation type="submission" date="2021-06" db="EMBL/GenBank/DDBJ databases">
        <authorList>
            <person name="Sun Q."/>
            <person name="Li D."/>
        </authorList>
    </citation>
    <scope>NUCLEOTIDE SEQUENCE [LARGE SCALE GENOMIC DNA]</scope>
    <source>
        <strain evidence="3 4">MSJ-2</strain>
    </source>
</reference>
<dbReference type="InterPro" id="IPR045943">
    <property type="entry name" value="DUF6363"/>
</dbReference>
<accession>A0ABS6FAJ2</accession>
<dbReference type="Pfam" id="PF01734">
    <property type="entry name" value="Patatin"/>
    <property type="match status" value="1"/>
</dbReference>
<name>A0ABS6FAJ2_9FIRM</name>
<dbReference type="InterPro" id="IPR050301">
    <property type="entry name" value="NTE"/>
</dbReference>
<organism evidence="3 4">
    <name type="scientific">Dysosmobacter acutus</name>
    <dbReference type="NCBI Taxonomy" id="2841504"/>
    <lineage>
        <taxon>Bacteria</taxon>
        <taxon>Bacillati</taxon>
        <taxon>Bacillota</taxon>
        <taxon>Clostridia</taxon>
        <taxon>Eubacteriales</taxon>
        <taxon>Oscillospiraceae</taxon>
        <taxon>Dysosmobacter</taxon>
    </lineage>
</organism>
<keyword evidence="1" id="KW-0378">Hydrolase</keyword>
<sequence>MHACLIVSCESAAVQEITDDSIPRRDGLNENSALILEGGSLRCQFTAGVLDVFMEKGILFPCVAGVSAGALCGINYLSGQIGRTAKINLEFANDKRYMGLGNLVRRHSVFNFDFLFGEVSDTLVPLDRKAFEESAQRFAAVSTDVRTGEMAVHEKGVSEDILLAARASASLPLLAPIVEVDGKRCLDGGVAMPIPVEWALQEGYEKIVLVLTRQKGYRKRPVRRAARMAYERMYRDYPMLLWRLNQVPVHYNELQVKINRLERAGRVFVIRPRDPVMVSRVERDTEKLKALYEIGRESALRRMDEMKAYLDRP</sequence>
<dbReference type="PANTHER" id="PTHR14226:SF25">
    <property type="entry name" value="PHOSPHOESTERASE"/>
    <property type="match status" value="1"/>
</dbReference>
<protein>
    <submittedName>
        <fullName evidence="3">Patatin family protein</fullName>
    </submittedName>
</protein>
<gene>
    <name evidence="3" type="ORF">KQI82_10350</name>
</gene>
<evidence type="ECO:0000256" key="1">
    <source>
        <dbReference type="PROSITE-ProRule" id="PRU01161"/>
    </source>
</evidence>
<dbReference type="CDD" id="cd07208">
    <property type="entry name" value="Pat_hypo_Ecoli_yjju_like"/>
    <property type="match status" value="1"/>
</dbReference>
<comment type="caution">
    <text evidence="3">The sequence shown here is derived from an EMBL/GenBank/DDBJ whole genome shotgun (WGS) entry which is preliminary data.</text>
</comment>
<dbReference type="InterPro" id="IPR037483">
    <property type="entry name" value="YjjU-like"/>
</dbReference>
<dbReference type="InterPro" id="IPR002641">
    <property type="entry name" value="PNPLA_dom"/>
</dbReference>
<keyword evidence="4" id="KW-1185">Reference proteome</keyword>
<dbReference type="Proteomes" id="UP000787672">
    <property type="component" value="Unassembled WGS sequence"/>
</dbReference>
<proteinExistence type="predicted"/>
<evidence type="ECO:0000313" key="4">
    <source>
        <dbReference type="Proteomes" id="UP000787672"/>
    </source>
</evidence>
<feature type="domain" description="PNPLA" evidence="2">
    <location>
        <begin position="34"/>
        <end position="200"/>
    </location>
</feature>
<feature type="active site" description="Proton acceptor" evidence="1">
    <location>
        <position position="187"/>
    </location>
</feature>
<feature type="short sequence motif" description="DGA/G" evidence="1">
    <location>
        <begin position="187"/>
        <end position="189"/>
    </location>
</feature>
<feature type="short sequence motif" description="GXSXG" evidence="1">
    <location>
        <begin position="65"/>
        <end position="69"/>
    </location>
</feature>
<comment type="caution">
    <text evidence="1">Lacks conserved residue(s) required for the propagation of feature annotation.</text>
</comment>
<dbReference type="PROSITE" id="PS51635">
    <property type="entry name" value="PNPLA"/>
    <property type="match status" value="1"/>
</dbReference>
<evidence type="ECO:0000259" key="2">
    <source>
        <dbReference type="PROSITE" id="PS51635"/>
    </source>
</evidence>
<keyword evidence="1" id="KW-0442">Lipid degradation</keyword>
<keyword evidence="1" id="KW-0443">Lipid metabolism</keyword>
<dbReference type="EMBL" id="JAHLQN010000001">
    <property type="protein sequence ID" value="MBU5627308.1"/>
    <property type="molecule type" value="Genomic_DNA"/>
</dbReference>
<dbReference type="PANTHER" id="PTHR14226">
    <property type="entry name" value="NEUROPATHY TARGET ESTERASE/SWISS CHEESE D.MELANOGASTER"/>
    <property type="match status" value="1"/>
</dbReference>